<dbReference type="EMBL" id="RQPI01000004">
    <property type="protein sequence ID" value="RQW11848.1"/>
    <property type="molecule type" value="Genomic_DNA"/>
</dbReference>
<evidence type="ECO:0000259" key="1">
    <source>
        <dbReference type="Pfam" id="PF18352"/>
    </source>
</evidence>
<sequence>MSKSSAAAALGKLLRAHSDNQTGNIDVAMPCRVLAFDPVTLLAKVQPLVQIGEDAPALLLDVPVTGMRVLIGGVETVLRPVLHVGDTVLIVCCDAEIQNTLSGQVAAPDTARRHSRNDAVIVGLMPCCL</sequence>
<gene>
    <name evidence="2" type="ORF">EH198_09235</name>
</gene>
<dbReference type="Pfam" id="PF18352">
    <property type="entry name" value="Gp138_N"/>
    <property type="match status" value="1"/>
</dbReference>
<proteinExistence type="predicted"/>
<keyword evidence="3" id="KW-1185">Reference proteome</keyword>
<accession>A0A3N9P6M7</accession>
<dbReference type="Proteomes" id="UP000282529">
    <property type="component" value="Unassembled WGS sequence"/>
</dbReference>
<comment type="caution">
    <text evidence="2">The sequence shown here is derived from an EMBL/GenBank/DDBJ whole genome shotgun (WGS) entry which is preliminary data.</text>
</comment>
<dbReference type="AlphaFoldDB" id="A0A3N9P6M7"/>
<organism evidence="2 3">
    <name type="scientific">Paenibacillus rhizophilus</name>
    <dbReference type="NCBI Taxonomy" id="1850366"/>
    <lineage>
        <taxon>Bacteria</taxon>
        <taxon>Bacillati</taxon>
        <taxon>Bacillota</taxon>
        <taxon>Bacilli</taxon>
        <taxon>Bacillales</taxon>
        <taxon>Paenibacillaceae</taxon>
        <taxon>Paenibacillus</taxon>
    </lineage>
</organism>
<dbReference type="InterPro" id="IPR041599">
    <property type="entry name" value="Gp138_N"/>
</dbReference>
<dbReference type="Gene3D" id="2.40.50.230">
    <property type="entry name" value="Gp5 N-terminal domain"/>
    <property type="match status" value="1"/>
</dbReference>
<name>A0A3N9P6M7_9BACL</name>
<dbReference type="InterPro" id="IPR037026">
    <property type="entry name" value="Vgr_OB-fold_dom_sf"/>
</dbReference>
<evidence type="ECO:0000313" key="3">
    <source>
        <dbReference type="Proteomes" id="UP000282529"/>
    </source>
</evidence>
<evidence type="ECO:0000313" key="2">
    <source>
        <dbReference type="EMBL" id="RQW11848.1"/>
    </source>
</evidence>
<feature type="domain" description="Phage protein Gp138 N-terminal" evidence="1">
    <location>
        <begin position="29"/>
        <end position="122"/>
    </location>
</feature>
<protein>
    <recommendedName>
        <fullName evidence="1">Phage protein Gp138 N-terminal domain-containing protein</fullName>
    </recommendedName>
</protein>
<dbReference type="OrthoDB" id="2621843at2"/>
<reference evidence="2 3" key="1">
    <citation type="submission" date="2018-11" db="EMBL/GenBank/DDBJ databases">
        <title>Genome sequence of strain 7197.</title>
        <authorList>
            <person name="Gao J."/>
            <person name="Sun J."/>
        </authorList>
    </citation>
    <scope>NUCLEOTIDE SEQUENCE [LARGE SCALE GENOMIC DNA]</scope>
    <source>
        <strain evidence="2 3">7197</strain>
    </source>
</reference>
<dbReference type="RefSeq" id="WP_124695258.1">
    <property type="nucleotide sequence ID" value="NZ_JBHUFE010000039.1"/>
</dbReference>